<feature type="compositionally biased region" description="Basic and acidic residues" evidence="1">
    <location>
        <begin position="87"/>
        <end position="108"/>
    </location>
</feature>
<reference evidence="3 4" key="1">
    <citation type="journal article" date="2019" name="Nat. Ecol. Evol.">
        <title>Megaphylogeny resolves global patterns of mushroom evolution.</title>
        <authorList>
            <person name="Varga T."/>
            <person name="Krizsan K."/>
            <person name="Foldi C."/>
            <person name="Dima B."/>
            <person name="Sanchez-Garcia M."/>
            <person name="Sanchez-Ramirez S."/>
            <person name="Szollosi G.J."/>
            <person name="Szarkandi J.G."/>
            <person name="Papp V."/>
            <person name="Albert L."/>
            <person name="Andreopoulos W."/>
            <person name="Angelini C."/>
            <person name="Antonin V."/>
            <person name="Barry K.W."/>
            <person name="Bougher N.L."/>
            <person name="Buchanan P."/>
            <person name="Buyck B."/>
            <person name="Bense V."/>
            <person name="Catcheside P."/>
            <person name="Chovatia M."/>
            <person name="Cooper J."/>
            <person name="Damon W."/>
            <person name="Desjardin D."/>
            <person name="Finy P."/>
            <person name="Geml J."/>
            <person name="Haridas S."/>
            <person name="Hughes K."/>
            <person name="Justo A."/>
            <person name="Karasinski D."/>
            <person name="Kautmanova I."/>
            <person name="Kiss B."/>
            <person name="Kocsube S."/>
            <person name="Kotiranta H."/>
            <person name="LaButti K.M."/>
            <person name="Lechner B.E."/>
            <person name="Liimatainen K."/>
            <person name="Lipzen A."/>
            <person name="Lukacs Z."/>
            <person name="Mihaltcheva S."/>
            <person name="Morgado L.N."/>
            <person name="Niskanen T."/>
            <person name="Noordeloos M.E."/>
            <person name="Ohm R.A."/>
            <person name="Ortiz-Santana B."/>
            <person name="Ovrebo C."/>
            <person name="Racz N."/>
            <person name="Riley R."/>
            <person name="Savchenko A."/>
            <person name="Shiryaev A."/>
            <person name="Soop K."/>
            <person name="Spirin V."/>
            <person name="Szebenyi C."/>
            <person name="Tomsovsky M."/>
            <person name="Tulloss R.E."/>
            <person name="Uehling J."/>
            <person name="Grigoriev I.V."/>
            <person name="Vagvolgyi C."/>
            <person name="Papp T."/>
            <person name="Martin F.M."/>
            <person name="Miettinen O."/>
            <person name="Hibbett D.S."/>
            <person name="Nagy L.G."/>
        </authorList>
    </citation>
    <scope>NUCLEOTIDE SEQUENCE [LARGE SCALE GENOMIC DNA]</scope>
    <source>
        <strain evidence="3 4">CBS 166.37</strain>
    </source>
</reference>
<gene>
    <name evidence="3" type="ORF">BDQ12DRAFT_41289</name>
</gene>
<dbReference type="PANTHER" id="PTHR28002">
    <property type="entry name" value="MIOREX COMPLEX COMPONENT 11"/>
    <property type="match status" value="1"/>
</dbReference>
<dbReference type="PANTHER" id="PTHR28002:SF1">
    <property type="entry name" value="MIOREX COMPLEX COMPONENT 11"/>
    <property type="match status" value="1"/>
</dbReference>
<dbReference type="InterPro" id="IPR018811">
    <property type="entry name" value="MRX11"/>
</dbReference>
<dbReference type="EMBL" id="ML213590">
    <property type="protein sequence ID" value="TFK44900.1"/>
    <property type="molecule type" value="Genomic_DNA"/>
</dbReference>
<keyword evidence="2" id="KW-0472">Membrane</keyword>
<organism evidence="3 4">
    <name type="scientific">Crucibulum laeve</name>
    <dbReference type="NCBI Taxonomy" id="68775"/>
    <lineage>
        <taxon>Eukaryota</taxon>
        <taxon>Fungi</taxon>
        <taxon>Dikarya</taxon>
        <taxon>Basidiomycota</taxon>
        <taxon>Agaricomycotina</taxon>
        <taxon>Agaricomycetes</taxon>
        <taxon>Agaricomycetidae</taxon>
        <taxon>Agaricales</taxon>
        <taxon>Agaricineae</taxon>
        <taxon>Nidulariaceae</taxon>
        <taxon>Crucibulum</taxon>
    </lineage>
</organism>
<dbReference type="GO" id="GO:0005739">
    <property type="term" value="C:mitochondrion"/>
    <property type="evidence" value="ECO:0007669"/>
    <property type="project" value="TreeGrafter"/>
</dbReference>
<dbReference type="AlphaFoldDB" id="A0A5C3MI96"/>
<feature type="compositionally biased region" description="Gly residues" evidence="1">
    <location>
        <begin position="62"/>
        <end position="73"/>
    </location>
</feature>
<sequence length="356" mass="37790">MNFSVRSLADLWAGVVITGHLVGAREGTCCFQGALGALEVPTALGASGALGVSGATRASGTSGDGTSSGGMLGGKASDSGGDAASVVDRHRVGTLESDGGRTRRETRAVEESMQDARRCARTLGERRGEPDFFGEIIRVGVCSTRWAVSSHASLFSFIWAVATLAYLFTMASPEPKGHFAAYRNALKAISTRTGTPLTSLVLSFGVLHEITAILPLIGVFYASRSLGIGERVVSAIVDEEPSSISDPESATGMAKRTLRTWVHEGDKWAAKVGRYYGIFGYEKKARGTSSEEAIEEAIDVPGHIADDVANAIVAYGVTKALLPVRIGASLYLSPMFSRQIIEPFRKLVIRPFRRDS</sequence>
<dbReference type="STRING" id="68775.A0A5C3MI96"/>
<proteinExistence type="predicted"/>
<evidence type="ECO:0000313" key="4">
    <source>
        <dbReference type="Proteomes" id="UP000308652"/>
    </source>
</evidence>
<feature type="compositionally biased region" description="Low complexity" evidence="1">
    <location>
        <begin position="74"/>
        <end position="86"/>
    </location>
</feature>
<keyword evidence="2" id="KW-1133">Transmembrane helix</keyword>
<keyword evidence="4" id="KW-1185">Reference proteome</keyword>
<evidence type="ECO:0000256" key="1">
    <source>
        <dbReference type="SAM" id="MobiDB-lite"/>
    </source>
</evidence>
<feature type="transmembrane region" description="Helical" evidence="2">
    <location>
        <begin position="200"/>
        <end position="222"/>
    </location>
</feature>
<evidence type="ECO:0000313" key="3">
    <source>
        <dbReference type="EMBL" id="TFK44900.1"/>
    </source>
</evidence>
<dbReference type="Pfam" id="PF10306">
    <property type="entry name" value="FLILHELTA"/>
    <property type="match status" value="1"/>
</dbReference>
<feature type="transmembrane region" description="Helical" evidence="2">
    <location>
        <begin position="146"/>
        <end position="168"/>
    </location>
</feature>
<feature type="region of interest" description="Disordered" evidence="1">
    <location>
        <begin position="55"/>
        <end position="108"/>
    </location>
</feature>
<name>A0A5C3MI96_9AGAR</name>
<evidence type="ECO:0000256" key="2">
    <source>
        <dbReference type="SAM" id="Phobius"/>
    </source>
</evidence>
<protein>
    <submittedName>
        <fullName evidence="3">Uncharacterized protein</fullName>
    </submittedName>
</protein>
<keyword evidence="2" id="KW-0812">Transmembrane</keyword>
<accession>A0A5C3MI96</accession>
<dbReference type="Proteomes" id="UP000308652">
    <property type="component" value="Unassembled WGS sequence"/>
</dbReference>
<dbReference type="OrthoDB" id="5580261at2759"/>